<dbReference type="Proteomes" id="UP000297245">
    <property type="component" value="Unassembled WGS sequence"/>
</dbReference>
<evidence type="ECO:0000313" key="2">
    <source>
        <dbReference type="Proteomes" id="UP000297245"/>
    </source>
</evidence>
<keyword evidence="2" id="KW-1185">Reference proteome</keyword>
<accession>A0A4S8KNK3</accession>
<organism evidence="1 2">
    <name type="scientific">Dendrothele bispora (strain CBS 962.96)</name>
    <dbReference type="NCBI Taxonomy" id="1314807"/>
    <lineage>
        <taxon>Eukaryota</taxon>
        <taxon>Fungi</taxon>
        <taxon>Dikarya</taxon>
        <taxon>Basidiomycota</taxon>
        <taxon>Agaricomycotina</taxon>
        <taxon>Agaricomycetes</taxon>
        <taxon>Agaricomycetidae</taxon>
        <taxon>Agaricales</taxon>
        <taxon>Agaricales incertae sedis</taxon>
        <taxon>Dendrothele</taxon>
    </lineage>
</organism>
<proteinExistence type="predicted"/>
<dbReference type="EMBL" id="ML180516">
    <property type="protein sequence ID" value="THU77202.1"/>
    <property type="molecule type" value="Genomic_DNA"/>
</dbReference>
<evidence type="ECO:0000313" key="1">
    <source>
        <dbReference type="EMBL" id="THU77202.1"/>
    </source>
</evidence>
<dbReference type="AlphaFoldDB" id="A0A4S8KNK3"/>
<name>A0A4S8KNK3_DENBC</name>
<gene>
    <name evidence="1" type="ORF">K435DRAFT_786839</name>
</gene>
<sequence>MDDLKNILAVQRAAKASDRKTAASKKHPSPTAAGDFRNSLYLYIHMYFSTCVE</sequence>
<protein>
    <submittedName>
        <fullName evidence="1">Uncharacterized protein</fullName>
    </submittedName>
</protein>
<reference evidence="1 2" key="1">
    <citation type="journal article" date="2019" name="Nat. Ecol. Evol.">
        <title>Megaphylogeny resolves global patterns of mushroom evolution.</title>
        <authorList>
            <person name="Varga T."/>
            <person name="Krizsan K."/>
            <person name="Foldi C."/>
            <person name="Dima B."/>
            <person name="Sanchez-Garcia M."/>
            <person name="Sanchez-Ramirez S."/>
            <person name="Szollosi G.J."/>
            <person name="Szarkandi J.G."/>
            <person name="Papp V."/>
            <person name="Albert L."/>
            <person name="Andreopoulos W."/>
            <person name="Angelini C."/>
            <person name="Antonin V."/>
            <person name="Barry K.W."/>
            <person name="Bougher N.L."/>
            <person name="Buchanan P."/>
            <person name="Buyck B."/>
            <person name="Bense V."/>
            <person name="Catcheside P."/>
            <person name="Chovatia M."/>
            <person name="Cooper J."/>
            <person name="Damon W."/>
            <person name="Desjardin D."/>
            <person name="Finy P."/>
            <person name="Geml J."/>
            <person name="Haridas S."/>
            <person name="Hughes K."/>
            <person name="Justo A."/>
            <person name="Karasinski D."/>
            <person name="Kautmanova I."/>
            <person name="Kiss B."/>
            <person name="Kocsube S."/>
            <person name="Kotiranta H."/>
            <person name="LaButti K.M."/>
            <person name="Lechner B.E."/>
            <person name="Liimatainen K."/>
            <person name="Lipzen A."/>
            <person name="Lukacs Z."/>
            <person name="Mihaltcheva S."/>
            <person name="Morgado L.N."/>
            <person name="Niskanen T."/>
            <person name="Noordeloos M.E."/>
            <person name="Ohm R.A."/>
            <person name="Ortiz-Santana B."/>
            <person name="Ovrebo C."/>
            <person name="Racz N."/>
            <person name="Riley R."/>
            <person name="Savchenko A."/>
            <person name="Shiryaev A."/>
            <person name="Soop K."/>
            <person name="Spirin V."/>
            <person name="Szebenyi C."/>
            <person name="Tomsovsky M."/>
            <person name="Tulloss R.E."/>
            <person name="Uehling J."/>
            <person name="Grigoriev I.V."/>
            <person name="Vagvolgyi C."/>
            <person name="Papp T."/>
            <person name="Martin F.M."/>
            <person name="Miettinen O."/>
            <person name="Hibbett D.S."/>
            <person name="Nagy L.G."/>
        </authorList>
    </citation>
    <scope>NUCLEOTIDE SEQUENCE [LARGE SCALE GENOMIC DNA]</scope>
    <source>
        <strain evidence="1 2">CBS 962.96</strain>
    </source>
</reference>